<accession>A0A256VJA0</accession>
<organism evidence="3 4">
    <name type="scientific">Limosilactobacillus reuteri</name>
    <name type="common">Lactobacillus reuteri</name>
    <dbReference type="NCBI Taxonomy" id="1598"/>
    <lineage>
        <taxon>Bacteria</taxon>
        <taxon>Bacillati</taxon>
        <taxon>Bacillota</taxon>
        <taxon>Bacilli</taxon>
        <taxon>Lactobacillales</taxon>
        <taxon>Lactobacillaceae</taxon>
        <taxon>Limosilactobacillus</taxon>
    </lineage>
</organism>
<dbReference type="CDD" id="cd06503">
    <property type="entry name" value="ATP-synt_Fo_b"/>
    <property type="match status" value="1"/>
</dbReference>
<dbReference type="Proteomes" id="UP000216122">
    <property type="component" value="Unassembled WGS sequence"/>
</dbReference>
<sequence length="1565" mass="170560">MSNTSSNKTNKTNQQTVKVIVGEIGRDTKTGILGRGYSYDNGATFHVTDTMFGRLYDKDDGERMWPNMAHKVADEIKSATADLPNVRKQADEAVKFAESAIAASKVNSDAIVAQSSAVVEAKSAMDSATAEIQQLKANAASDVAQIRADVAQVQNEVDTAKATNSASVDKLKSDIGLAQKDLDNVHDSLTKARSAVEQNQKLINDSVAKINSDIAQNRQDIVTAQQANDDLAKQLDTYSKEAQEQGKTIKTIQDNQDGFSITIADVKGDVTKVSDTVDSLSAGLKDAQGNIDQIKQDAKGTLEQLSNAQGDITALQKDVSGIKLTIADHDKNIHTLQADSKTLKDDMADAKGNISSLQKTSTSLVSEFRDHDGRLSKVEQTATEHTSELADTKGNIDSLKQRADSLQVLLGTAQQDINNIKINASGLDAKLTTQGNDINQIKANAAGMSTRLSGVETAGNQLRDQLNGLKIGTSNLLHHSDTFDGWYKGDSVNISSTKYLNGNIAVLKNAGSGSNALNTNLDGPYDNQPVTWTVYAKADNVGDKFHTELWGGGGITDQALTTEWQSYKFTGQRDARNHAFYLWGCQGNKGNVYVALPFAVIGNTIGSWSPNNTDVADKITTNTVEINATKKMVEVKADKSEVDNVKGTVNQVSAEQKTMADQINQKVSSVEYQTLKDKVNGMKVSGRNLLIGTSEDELSGKAYAFADYQISGGLQPNKTYTLSGWARVDQNSLNHSQNVFVDAYSEDWSWSVSLNISSSLTSQYNKITFTTPSGKQLHPYVTVYLSHPDGGTNENNNDAISGMAFIKKLKLEEGDFDTDYTHAPEDTITAIQKNATAIDENSKLISLMAKQTEVDNVKNTAQQISSRLDILAGEVKSKVDETRVNNIVDGKGYATTSTVQSLVDQKAGTINESIANLTNKLVNNNGGGVNLISGTIEDIVVDDTTNTGTQGWCFNTIPINADLKVGDKITVSVENVTMTGKGDLSKWGATLYSKDISEARANNYEVNAGKNAQVTITVTSMNDPNKQTALLIYSGRVGDTEGKKAVFHHLKVERGEIATPYSQAPSDNATITQFQSVTASIDGLQSSVTNYQNDTSSKYTQLSNLMQSKVGTANFEQLKRSVDMQTLDSADINNMRTNGHYFVHNLANNPVGGWVYVDVTGNGNDRIRQDVYQDSGLKHKYRRWFGTYWTGWEEGATYTEITQLQDAVNLRVQKGELLSQINLTAGNTLIQSNKLYLDASSVVITGTAFIPSAAIASLSADKVNTGWLNTNNVSLGDGRTRIRADHDYMYIQPTGSAASNTGIRMGYSGLDFLTNVIPNGYSSSVPYYSVGYDGAANGYFKISAFDHINPGGATATQNWFSMVDAISLTNREVNFAAKGNMHMQVVEGGVNIKPTLFFQNNTNNGTYAGFTRLDNSDTVEFNTGNNNGENFHVNSGARFMQYVYINGYARAQGWLTNSTLSKKTNIRKLDQQVALDKIRQDDQYLYEYKRNVAQGIYDPQASFIIDDVNDVSHYSVPREFIDQSGNYREPNVELAYLIAAFQAIDKQVQLQQAEIKELKEKLQHE</sequence>
<dbReference type="InterPro" id="IPR030392">
    <property type="entry name" value="S74_ICA"/>
</dbReference>
<comment type="caution">
    <text evidence="3">The sequence shown here is derived from an EMBL/GenBank/DDBJ whole genome shotgun (WGS) entry which is preliminary data.</text>
</comment>
<reference evidence="3 4" key="2">
    <citation type="submission" date="2017-09" db="EMBL/GenBank/DDBJ databases">
        <title>Tripartite evolution among Lactobacillus johnsonii, Lactobacillus taiwanensis, Lactobacillus reuteri and their rodent host.</title>
        <authorList>
            <person name="Wang T."/>
            <person name="Knowles S."/>
            <person name="Cheng C."/>
        </authorList>
    </citation>
    <scope>NUCLEOTIDE SEQUENCE [LARGE SCALE GENOMIC DNA]</scope>
    <source>
        <strain evidence="3 4">103v</strain>
    </source>
</reference>
<feature type="coiled-coil region" evidence="1">
    <location>
        <begin position="277"/>
        <end position="311"/>
    </location>
</feature>
<evidence type="ECO:0000313" key="4">
    <source>
        <dbReference type="Proteomes" id="UP000216122"/>
    </source>
</evidence>
<gene>
    <name evidence="3" type="ORF">CBG21_04735</name>
</gene>
<dbReference type="Gene3D" id="1.10.287.1490">
    <property type="match status" value="2"/>
</dbReference>
<proteinExistence type="predicted"/>
<dbReference type="SUPFAM" id="SSF57997">
    <property type="entry name" value="Tropomyosin"/>
    <property type="match status" value="2"/>
</dbReference>
<reference evidence="4" key="1">
    <citation type="submission" date="2017-05" db="EMBL/GenBank/DDBJ databases">
        <authorList>
            <person name="Lin X.B."/>
            <person name="Stothard P."/>
            <person name="Tasseva G."/>
            <person name="Walter J."/>
        </authorList>
    </citation>
    <scope>NUCLEOTIDE SEQUENCE [LARGE SCALE GENOMIC DNA]</scope>
    <source>
        <strain evidence="4">103v</strain>
    </source>
</reference>
<dbReference type="RefSeq" id="WP_094504673.1">
    <property type="nucleotide sequence ID" value="NZ_NGPH01000030.1"/>
</dbReference>
<feature type="coiled-coil region" evidence="1">
    <location>
        <begin position="340"/>
        <end position="416"/>
    </location>
</feature>
<evidence type="ECO:0000259" key="2">
    <source>
        <dbReference type="PROSITE" id="PS51688"/>
    </source>
</evidence>
<evidence type="ECO:0000313" key="3">
    <source>
        <dbReference type="EMBL" id="OYT03678.1"/>
    </source>
</evidence>
<dbReference type="CDD" id="cd19958">
    <property type="entry name" value="pyocin_knob"/>
    <property type="match status" value="1"/>
</dbReference>
<dbReference type="PANTHER" id="PTHR45615">
    <property type="entry name" value="MYOSIN HEAVY CHAIN, NON-MUSCLE"/>
    <property type="match status" value="1"/>
</dbReference>
<keyword evidence="1" id="KW-0175">Coiled coil</keyword>
<dbReference type="EMBL" id="NGQC01000030">
    <property type="protein sequence ID" value="OYT03678.1"/>
    <property type="molecule type" value="Genomic_DNA"/>
</dbReference>
<feature type="coiled-coil region" evidence="1">
    <location>
        <begin position="118"/>
        <end position="163"/>
    </location>
</feature>
<name>A0A256VJA0_LIMRT</name>
<protein>
    <recommendedName>
        <fullName evidence="2">Peptidase S74 domain-containing protein</fullName>
    </recommendedName>
</protein>
<dbReference type="PROSITE" id="PS51688">
    <property type="entry name" value="ICA"/>
    <property type="match status" value="1"/>
</dbReference>
<evidence type="ECO:0000256" key="1">
    <source>
        <dbReference type="SAM" id="Coils"/>
    </source>
</evidence>
<dbReference type="PANTHER" id="PTHR45615:SF80">
    <property type="entry name" value="GRIP DOMAIN-CONTAINING PROTEIN"/>
    <property type="match status" value="1"/>
</dbReference>
<feature type="domain" description="Peptidase S74" evidence="2">
    <location>
        <begin position="1458"/>
        <end position="1562"/>
    </location>
</feature>
<dbReference type="Gene3D" id="2.60.120.260">
    <property type="entry name" value="Galactose-binding domain-like"/>
    <property type="match status" value="1"/>
</dbReference>